<dbReference type="Gene3D" id="1.10.940.10">
    <property type="entry name" value="NusB-like"/>
    <property type="match status" value="1"/>
</dbReference>
<evidence type="ECO:0000259" key="8">
    <source>
        <dbReference type="Pfam" id="PF01029"/>
    </source>
</evidence>
<dbReference type="CDD" id="cd00619">
    <property type="entry name" value="Terminator_NusB"/>
    <property type="match status" value="1"/>
</dbReference>
<keyword evidence="10" id="KW-1185">Reference proteome</keyword>
<keyword evidence="4 6" id="KW-0805">Transcription regulation</keyword>
<organism evidence="9 10">
    <name type="scientific">Deinococcus piscis</name>
    <dbReference type="NCBI Taxonomy" id="394230"/>
    <lineage>
        <taxon>Bacteria</taxon>
        <taxon>Thermotogati</taxon>
        <taxon>Deinococcota</taxon>
        <taxon>Deinococci</taxon>
        <taxon>Deinococcales</taxon>
        <taxon>Deinococcaceae</taxon>
        <taxon>Deinococcus</taxon>
    </lineage>
</organism>
<dbReference type="Proteomes" id="UP000632154">
    <property type="component" value="Unassembled WGS sequence"/>
</dbReference>
<evidence type="ECO:0000313" key="9">
    <source>
        <dbReference type="EMBL" id="GHF96574.1"/>
    </source>
</evidence>
<name>A0ABQ3K5Q5_9DEIO</name>
<evidence type="ECO:0000256" key="3">
    <source>
        <dbReference type="ARBA" id="ARBA00022884"/>
    </source>
</evidence>
<comment type="function">
    <text evidence="6">Involved in transcription antitermination. Required for transcription of ribosomal RNA (rRNA) genes. Binds specifically to the boxA antiterminator sequence of the ribosomal RNA (rrn) operons.</text>
</comment>
<protein>
    <recommendedName>
        <fullName evidence="6">Transcription antitermination protein NusB</fullName>
    </recommendedName>
    <alternativeName>
        <fullName evidence="6">Antitermination factor NusB</fullName>
    </alternativeName>
</protein>
<evidence type="ECO:0000256" key="2">
    <source>
        <dbReference type="ARBA" id="ARBA00022814"/>
    </source>
</evidence>
<dbReference type="PANTHER" id="PTHR11078">
    <property type="entry name" value="N UTILIZATION SUBSTANCE PROTEIN B-RELATED"/>
    <property type="match status" value="1"/>
</dbReference>
<evidence type="ECO:0000256" key="5">
    <source>
        <dbReference type="ARBA" id="ARBA00023163"/>
    </source>
</evidence>
<proteinExistence type="inferred from homology"/>
<dbReference type="InterPro" id="IPR035926">
    <property type="entry name" value="NusB-like_sf"/>
</dbReference>
<dbReference type="RefSeq" id="WP_229838856.1">
    <property type="nucleotide sequence ID" value="NZ_BNAL01000004.1"/>
</dbReference>
<sequence length="196" mass="21317">MTRRRERSVAPSGSRRAAREFAFRALFESERGELPLEQVFMRTAAQMHEGDDTLTPLTPEATAFARSLAEGLDMHWDEVQSMLQRTIRGWSFEQMAQTDLNVLRLAAFEMMFTPEPHPPVIESAVRIARKFGGEDSGRFVNGVLGTLSRSLGGQPVPATGSENTAVASTDSAAEEDDSAVDARDSGAAPATSAEQD</sequence>
<dbReference type="Pfam" id="PF01029">
    <property type="entry name" value="NusB"/>
    <property type="match status" value="1"/>
</dbReference>
<evidence type="ECO:0000256" key="4">
    <source>
        <dbReference type="ARBA" id="ARBA00023015"/>
    </source>
</evidence>
<gene>
    <name evidence="6 9" type="primary">nusB</name>
    <name evidence="9" type="ORF">GCM10017783_05560</name>
</gene>
<comment type="similarity">
    <text evidence="1 6">Belongs to the NusB family.</text>
</comment>
<dbReference type="HAMAP" id="MF_00073">
    <property type="entry name" value="NusB"/>
    <property type="match status" value="1"/>
</dbReference>
<evidence type="ECO:0000256" key="1">
    <source>
        <dbReference type="ARBA" id="ARBA00005952"/>
    </source>
</evidence>
<evidence type="ECO:0000256" key="6">
    <source>
        <dbReference type="HAMAP-Rule" id="MF_00073"/>
    </source>
</evidence>
<dbReference type="SUPFAM" id="SSF48013">
    <property type="entry name" value="NusB-like"/>
    <property type="match status" value="1"/>
</dbReference>
<evidence type="ECO:0000313" key="10">
    <source>
        <dbReference type="Proteomes" id="UP000632154"/>
    </source>
</evidence>
<accession>A0ABQ3K5Q5</accession>
<reference evidence="10" key="1">
    <citation type="journal article" date="2019" name="Int. J. Syst. Evol. Microbiol.">
        <title>The Global Catalogue of Microorganisms (GCM) 10K type strain sequencing project: providing services to taxonomists for standard genome sequencing and annotation.</title>
        <authorList>
            <consortium name="The Broad Institute Genomics Platform"/>
            <consortium name="The Broad Institute Genome Sequencing Center for Infectious Disease"/>
            <person name="Wu L."/>
            <person name="Ma J."/>
        </authorList>
    </citation>
    <scope>NUCLEOTIDE SEQUENCE [LARGE SCALE GENOMIC DNA]</scope>
    <source>
        <strain evidence="10">CGMCC 1.18439</strain>
    </source>
</reference>
<keyword evidence="5 6" id="KW-0804">Transcription</keyword>
<dbReference type="NCBIfam" id="TIGR01951">
    <property type="entry name" value="nusB"/>
    <property type="match status" value="1"/>
</dbReference>
<comment type="caution">
    <text evidence="9">The sequence shown here is derived from an EMBL/GenBank/DDBJ whole genome shotgun (WGS) entry which is preliminary data.</text>
</comment>
<dbReference type="InterPro" id="IPR006027">
    <property type="entry name" value="NusB_RsmB_TIM44"/>
</dbReference>
<evidence type="ECO:0000256" key="7">
    <source>
        <dbReference type="SAM" id="MobiDB-lite"/>
    </source>
</evidence>
<feature type="region of interest" description="Disordered" evidence="7">
    <location>
        <begin position="151"/>
        <end position="196"/>
    </location>
</feature>
<feature type="domain" description="NusB/RsmB/TIM44" evidence="8">
    <location>
        <begin position="17"/>
        <end position="149"/>
    </location>
</feature>
<keyword evidence="2 6" id="KW-0889">Transcription antitermination</keyword>
<keyword evidence="3 6" id="KW-0694">RNA-binding</keyword>
<dbReference type="PANTHER" id="PTHR11078:SF3">
    <property type="entry name" value="ANTITERMINATION NUSB DOMAIN-CONTAINING PROTEIN"/>
    <property type="match status" value="1"/>
</dbReference>
<dbReference type="InterPro" id="IPR011605">
    <property type="entry name" value="NusB_fam"/>
</dbReference>
<dbReference type="EMBL" id="BNAL01000004">
    <property type="protein sequence ID" value="GHF96574.1"/>
    <property type="molecule type" value="Genomic_DNA"/>
</dbReference>